<dbReference type="SUPFAM" id="SSF53474">
    <property type="entry name" value="alpha/beta-Hydrolases"/>
    <property type="match status" value="1"/>
</dbReference>
<evidence type="ECO:0000313" key="3">
    <source>
        <dbReference type="EMBL" id="AEE93472.1"/>
    </source>
</evidence>
<evidence type="ECO:0000256" key="1">
    <source>
        <dbReference type="ARBA" id="ARBA00022801"/>
    </source>
</evidence>
<dbReference type="PANTHER" id="PTHR43798:SF31">
    <property type="entry name" value="AB HYDROLASE SUPERFAMILY PROTEIN YCLE"/>
    <property type="match status" value="1"/>
</dbReference>
<reference evidence="3 4" key="1">
    <citation type="journal article" date="2011" name="Extremophiles">
        <title>Genomic analysis of Acidianus hospitalis W1 a host for studying crenarchaeal virus and plasmid life cycles.</title>
        <authorList>
            <person name="You X.Y."/>
            <person name="Liu C."/>
            <person name="Wang S.Y."/>
            <person name="Jiang C.Y."/>
            <person name="Shah S.A."/>
            <person name="Prangishvili D."/>
            <person name="She Q."/>
            <person name="Liu S.J."/>
            <person name="Garrett R.A."/>
        </authorList>
    </citation>
    <scope>NUCLEOTIDE SEQUENCE [LARGE SCALE GENOMIC DNA]</scope>
    <source>
        <strain evidence="3 4">W1</strain>
    </source>
</reference>
<dbReference type="GO" id="GO:0016787">
    <property type="term" value="F:hydrolase activity"/>
    <property type="evidence" value="ECO:0007669"/>
    <property type="project" value="UniProtKB-KW"/>
</dbReference>
<dbReference type="GO" id="GO:0016020">
    <property type="term" value="C:membrane"/>
    <property type="evidence" value="ECO:0007669"/>
    <property type="project" value="TreeGrafter"/>
</dbReference>
<dbReference type="Proteomes" id="UP000008458">
    <property type="component" value="Chromosome"/>
</dbReference>
<dbReference type="InterPro" id="IPR029058">
    <property type="entry name" value="AB_hydrolase_fold"/>
</dbReference>
<dbReference type="PROSITE" id="PS50935">
    <property type="entry name" value="SSB"/>
    <property type="match status" value="1"/>
</dbReference>
<evidence type="ECO:0000313" key="4">
    <source>
        <dbReference type="Proteomes" id="UP000008458"/>
    </source>
</evidence>
<name>F4B6R2_ACIHW</name>
<dbReference type="PANTHER" id="PTHR43798">
    <property type="entry name" value="MONOACYLGLYCEROL LIPASE"/>
    <property type="match status" value="1"/>
</dbReference>
<proteinExistence type="predicted"/>
<dbReference type="eggNOG" id="arCOG01648">
    <property type="taxonomic scope" value="Archaea"/>
</dbReference>
<dbReference type="InterPro" id="IPR000073">
    <property type="entry name" value="AB_hydrolase_1"/>
</dbReference>
<dbReference type="InterPro" id="IPR050266">
    <property type="entry name" value="AB_hydrolase_sf"/>
</dbReference>
<protein>
    <submittedName>
        <fullName evidence="3">Alpha/beta hydrolase fold protein</fullName>
    </submittedName>
</protein>
<dbReference type="AlphaFoldDB" id="F4B6R2"/>
<dbReference type="Pfam" id="PF00561">
    <property type="entry name" value="Abhydrolase_1"/>
    <property type="match status" value="1"/>
</dbReference>
<evidence type="ECO:0000259" key="2">
    <source>
        <dbReference type="Pfam" id="PF00561"/>
    </source>
</evidence>
<accession>F4B6R2</accession>
<dbReference type="HOGENOM" id="CLU_020336_50_4_2"/>
<dbReference type="PRINTS" id="PR00111">
    <property type="entry name" value="ABHYDROLASE"/>
</dbReference>
<dbReference type="EMBL" id="CP002535">
    <property type="protein sequence ID" value="AEE93472.1"/>
    <property type="molecule type" value="Genomic_DNA"/>
</dbReference>
<dbReference type="STRING" id="933801.Ahos_0584"/>
<dbReference type="Gene3D" id="3.40.50.1820">
    <property type="entry name" value="alpha/beta hydrolase"/>
    <property type="match status" value="1"/>
</dbReference>
<feature type="domain" description="AB hydrolase-1" evidence="2">
    <location>
        <begin position="22"/>
        <end position="245"/>
    </location>
</feature>
<organism evidence="3 4">
    <name type="scientific">Acidianus hospitalis (strain W1)</name>
    <dbReference type="NCBI Taxonomy" id="933801"/>
    <lineage>
        <taxon>Archaea</taxon>
        <taxon>Thermoproteota</taxon>
        <taxon>Thermoprotei</taxon>
        <taxon>Sulfolobales</taxon>
        <taxon>Sulfolobaceae</taxon>
        <taxon>Acidianus</taxon>
    </lineage>
</organism>
<dbReference type="InterPro" id="IPR000639">
    <property type="entry name" value="Epox_hydrolase-like"/>
</dbReference>
<gene>
    <name evidence="3" type="ordered locus">Ahos_0584</name>
</gene>
<keyword evidence="4" id="KW-1185">Reference proteome</keyword>
<reference key="2">
    <citation type="journal article" date="2011" name="Extremophiles">
        <title>Genomic analyses of Acidianus hospitalis W1 a host for studying crenarchaeal virus and plasmid life cycles.</title>
        <authorList>
            <person name="You X.Y."/>
            <person name="Liu C."/>
            <person name="Wang S.Y."/>
            <person name="Jiang C.Y."/>
            <person name="Shah S.A."/>
            <person name="Prangishvili D."/>
            <person name="Liu S.J."/>
            <person name="Garrett R.A."/>
        </authorList>
    </citation>
    <scope>NUCLEOTIDE SEQUENCE</scope>
    <source>
        <strain>W1</strain>
    </source>
</reference>
<dbReference type="KEGG" id="aho:Ahos_0584"/>
<keyword evidence="1 3" id="KW-0378">Hydrolase</keyword>
<dbReference type="InterPro" id="IPR000424">
    <property type="entry name" value="Primosome_PriB/ssb"/>
</dbReference>
<sequence>MSDMFVILDDAKIYYEIRGEGKPVILIHHLAGSYKSWSDIAYQLSQKFMVISYDLRGHGRSSILPYEYRIEDHSKDLKGLIEYLRLDNPIIIGHSLGTLVAIDYALRNAVDKLILIGALYKAPNPEPYEKYVSVALNFGMEALAEYRKTIGDFADSLVLNPVAWRKLLEVYNENNPLGYKYAVEGLLHARDYSKDLNKIDVKGGTLLIYGSEDKLKQNLNTMLTIPNSSYRIPNGYGHFLNFEAPDELYASIIDFLVGNS</sequence>
<dbReference type="GO" id="GO:0003697">
    <property type="term" value="F:single-stranded DNA binding"/>
    <property type="evidence" value="ECO:0007669"/>
    <property type="project" value="InterPro"/>
</dbReference>
<dbReference type="PRINTS" id="PR00412">
    <property type="entry name" value="EPOXHYDRLASE"/>
</dbReference>